<evidence type="ECO:0000313" key="1">
    <source>
        <dbReference type="EMBL" id="ANJ67364.1"/>
    </source>
</evidence>
<evidence type="ECO:0000313" key="2">
    <source>
        <dbReference type="Proteomes" id="UP000078596"/>
    </source>
</evidence>
<keyword evidence="2" id="KW-1185">Reference proteome</keyword>
<dbReference type="EMBL" id="CP016027">
    <property type="protein sequence ID" value="ANJ67364.1"/>
    <property type="molecule type" value="Genomic_DNA"/>
</dbReference>
<proteinExistence type="predicted"/>
<dbReference type="AlphaFoldDB" id="A0A191ZHK3"/>
<dbReference type="InterPro" id="IPR049708">
    <property type="entry name" value="PP0621-like"/>
</dbReference>
<reference evidence="1 2" key="1">
    <citation type="submission" date="2016-06" db="EMBL/GenBank/DDBJ databases">
        <title>Insight into the functional genes involving in sulfur oxidation in Pearl River water.</title>
        <authorList>
            <person name="Luo J."/>
            <person name="Tan X."/>
            <person name="Lin W."/>
        </authorList>
    </citation>
    <scope>NUCLEOTIDE SEQUENCE [LARGE SCALE GENOMIC DNA]</scope>
    <source>
        <strain evidence="1 2">LS2</strain>
    </source>
</reference>
<sequence length="81" mass="9199">MIKLLFWIALIGGAIGYVAFRLKRRNLPSAPAQTAAEPRTFESVRCRQCGVYLPIEKSIQRDGEFFCSQEHAQKWLGKKAT</sequence>
<dbReference type="STRING" id="1860122.A9404_08200"/>
<dbReference type="NCBIfam" id="NF041023">
    <property type="entry name" value="PP0621_fam"/>
    <property type="match status" value="1"/>
</dbReference>
<dbReference type="RefSeq" id="WP_066100076.1">
    <property type="nucleotide sequence ID" value="NZ_CP016027.1"/>
</dbReference>
<name>A0A191ZHK3_9GAMM</name>
<dbReference type="Proteomes" id="UP000078596">
    <property type="component" value="Chromosome"/>
</dbReference>
<gene>
    <name evidence="1" type="ORF">A9404_08200</name>
</gene>
<dbReference type="KEGG" id="haz:A9404_08200"/>
<protein>
    <submittedName>
        <fullName evidence="1">Uncharacterized protein</fullName>
    </submittedName>
</protein>
<dbReference type="OrthoDB" id="9814432at2"/>
<organism evidence="1 2">
    <name type="scientific">Halothiobacillus diazotrophicus</name>
    <dbReference type="NCBI Taxonomy" id="1860122"/>
    <lineage>
        <taxon>Bacteria</taxon>
        <taxon>Pseudomonadati</taxon>
        <taxon>Pseudomonadota</taxon>
        <taxon>Gammaproteobacteria</taxon>
        <taxon>Chromatiales</taxon>
        <taxon>Halothiobacillaceae</taxon>
        <taxon>Halothiobacillus</taxon>
    </lineage>
</organism>
<accession>A0A191ZHK3</accession>